<evidence type="ECO:0000256" key="4">
    <source>
        <dbReference type="ARBA" id="ARBA00022452"/>
    </source>
</evidence>
<sequence>MNPFSKLPSLRPSVLAVCLALSSPLLMHSAWAQSSKSATQVFDIPAGPLDVTLTRIARQSGQIISIQPEQLQGRTAAAIKGEMNAEQAYRQALQGSGLELFVTGSGALNLRPAPAAGTTTLPEVKVTANGGQETSTGPLLGYVAKRTTTGSKTDTAIIEIPQSISVITADEISDKGITTLTDALAQTPGVTVNPYGFDSRALDWVVLRGFDGWYTSNYRDGLIQNVGINFLGVQTEVYGLERLEVLRGPSSVLFGKGDVGGVVNRVSKLPSVDAPCEVVVQTGSFGRKQVAADFGGALDDEGKFLYRVVGVGLDTGTQEKYPNGERMDQQRQYLAPSLRWQISPRTSLVMQAEYLRDDSSDDVQFVTANGVRTNVKEGDPNYSRIKSGTDAVGYQFEHKLDDGWMVQQKMRYARRTMDKHHVSWVLDPDGVTLRRTARRDVESVNELTIDTSLQGTVQTGSVSHKLLFGLDWDNSRADSQRYSGSAPSLDIRNPVYGVYIPEPTNQNTDVQIKTTQLGLYVQDQIKFDKHWGLTFGLRRDHVKTDTSDYLNAEKAAQSDKATTGRIGLNYLVGNGWAPYISYATSFVPNVGIDTAGNNYKSSNGRQVEMGIKYMPEGSPISFAAALFNLEKTNVLSYDPAADETRQIGKIRSRGLELEAKAALSRQLRLTASFTALDLSVRESANPDEIGKTPVLTPEVTGSLWLDYVVADSSLRGLSFGSGLRYIGKRWNEETNVTSEPSYTLVDAAVRYDTGPWRFALNASNLFDKQYFNGGRSYYRGMERSILLTARYRF</sequence>
<keyword evidence="5" id="KW-0410">Iron transport</keyword>
<dbReference type="NCBIfam" id="TIGR01783">
    <property type="entry name" value="TonB-siderophor"/>
    <property type="match status" value="1"/>
</dbReference>
<evidence type="ECO:0000256" key="9">
    <source>
        <dbReference type="ARBA" id="ARBA00023065"/>
    </source>
</evidence>
<comment type="similarity">
    <text evidence="2 14 16">Belongs to the TonB-dependent receptor family.</text>
</comment>
<evidence type="ECO:0000256" key="6">
    <source>
        <dbReference type="ARBA" id="ARBA00022692"/>
    </source>
</evidence>
<dbReference type="EMBL" id="JADOEL010000013">
    <property type="protein sequence ID" value="MBF8178887.1"/>
    <property type="molecule type" value="Genomic_DNA"/>
</dbReference>
<feature type="domain" description="Secretin/TonB short N-terminal" evidence="18">
    <location>
        <begin position="62"/>
        <end position="113"/>
    </location>
</feature>
<keyword evidence="9" id="KW-0406">Ion transport</keyword>
<dbReference type="Proteomes" id="UP000657372">
    <property type="component" value="Unassembled WGS sequence"/>
</dbReference>
<dbReference type="Gene3D" id="2.170.130.10">
    <property type="entry name" value="TonB-dependent receptor, plug domain"/>
    <property type="match status" value="1"/>
</dbReference>
<accession>A0ABS0EVL8</accession>
<evidence type="ECO:0000256" key="8">
    <source>
        <dbReference type="ARBA" id="ARBA00023004"/>
    </source>
</evidence>
<protein>
    <submittedName>
        <fullName evidence="19">TonB-dependent siderophore receptor</fullName>
    </submittedName>
</protein>
<evidence type="ECO:0000256" key="3">
    <source>
        <dbReference type="ARBA" id="ARBA00022448"/>
    </source>
</evidence>
<dbReference type="InterPro" id="IPR010105">
    <property type="entry name" value="TonB_sidphr_rcpt"/>
</dbReference>
<dbReference type="SMART" id="SM00965">
    <property type="entry name" value="STN"/>
    <property type="match status" value="1"/>
</dbReference>
<dbReference type="RefSeq" id="WP_195876074.1">
    <property type="nucleotide sequence ID" value="NZ_JADOEL010000013.1"/>
</dbReference>
<evidence type="ECO:0000256" key="5">
    <source>
        <dbReference type="ARBA" id="ARBA00022496"/>
    </source>
</evidence>
<keyword evidence="12 19" id="KW-0675">Receptor</keyword>
<dbReference type="Gene3D" id="3.55.50.30">
    <property type="match status" value="1"/>
</dbReference>
<evidence type="ECO:0000256" key="2">
    <source>
        <dbReference type="ARBA" id="ARBA00009810"/>
    </source>
</evidence>
<evidence type="ECO:0000256" key="1">
    <source>
        <dbReference type="ARBA" id="ARBA00004571"/>
    </source>
</evidence>
<keyword evidence="6 14" id="KW-0812">Transmembrane</keyword>
<evidence type="ECO:0000256" key="17">
    <source>
        <dbReference type="SAM" id="SignalP"/>
    </source>
</evidence>
<evidence type="ECO:0000256" key="11">
    <source>
        <dbReference type="ARBA" id="ARBA00023136"/>
    </source>
</evidence>
<dbReference type="PANTHER" id="PTHR32552">
    <property type="entry name" value="FERRICHROME IRON RECEPTOR-RELATED"/>
    <property type="match status" value="1"/>
</dbReference>
<dbReference type="InterPro" id="IPR000531">
    <property type="entry name" value="Beta-barrel_TonB"/>
</dbReference>
<proteinExistence type="inferred from homology"/>
<name>A0ABS0EVL8_9BURK</name>
<dbReference type="SUPFAM" id="SSF56935">
    <property type="entry name" value="Porins"/>
    <property type="match status" value="1"/>
</dbReference>
<dbReference type="InterPro" id="IPR036942">
    <property type="entry name" value="Beta-barrel_TonB_sf"/>
</dbReference>
<dbReference type="Gene3D" id="2.40.170.20">
    <property type="entry name" value="TonB-dependent receptor, beta-barrel domain"/>
    <property type="match status" value="1"/>
</dbReference>
<dbReference type="Pfam" id="PF00593">
    <property type="entry name" value="TonB_dep_Rec_b-barrel"/>
    <property type="match status" value="1"/>
</dbReference>
<dbReference type="PROSITE" id="PS01156">
    <property type="entry name" value="TONB_DEPENDENT_REC_2"/>
    <property type="match status" value="1"/>
</dbReference>
<keyword evidence="4 14" id="KW-1134">Transmembrane beta strand</keyword>
<dbReference type="InterPro" id="IPR010917">
    <property type="entry name" value="TonB_rcpt_CS"/>
</dbReference>
<keyword evidence="20" id="KW-1185">Reference proteome</keyword>
<keyword evidence="10 16" id="KW-0798">TonB box</keyword>
<feature type="chain" id="PRO_5046030222" evidence="17">
    <location>
        <begin position="33"/>
        <end position="793"/>
    </location>
</feature>
<evidence type="ECO:0000313" key="20">
    <source>
        <dbReference type="Proteomes" id="UP000657372"/>
    </source>
</evidence>
<evidence type="ECO:0000256" key="14">
    <source>
        <dbReference type="PROSITE-ProRule" id="PRU01360"/>
    </source>
</evidence>
<comment type="caution">
    <text evidence="19">The sequence shown here is derived from an EMBL/GenBank/DDBJ whole genome shotgun (WGS) entry which is preliminary data.</text>
</comment>
<evidence type="ECO:0000259" key="18">
    <source>
        <dbReference type="SMART" id="SM00965"/>
    </source>
</evidence>
<reference evidence="19 20" key="1">
    <citation type="submission" date="2020-11" db="EMBL/GenBank/DDBJ databases">
        <title>WGS of Herminiimonas contaminans strain Marseille-Q4544 isolated from planarians Schmidtea mediterranea.</title>
        <authorList>
            <person name="Kangale L."/>
        </authorList>
    </citation>
    <scope>NUCLEOTIDE SEQUENCE [LARGE SCALE GENOMIC DNA]</scope>
    <source>
        <strain evidence="19 20">Marseille-Q4544</strain>
    </source>
</reference>
<keyword evidence="8" id="KW-0408">Iron</keyword>
<dbReference type="PANTHER" id="PTHR32552:SF68">
    <property type="entry name" value="FERRICHROME OUTER MEMBRANE TRANSPORTER_PHAGE RECEPTOR"/>
    <property type="match status" value="1"/>
</dbReference>
<feature type="signal peptide" evidence="17">
    <location>
        <begin position="1"/>
        <end position="32"/>
    </location>
</feature>
<dbReference type="InterPro" id="IPR012910">
    <property type="entry name" value="Plug_dom"/>
</dbReference>
<dbReference type="InterPro" id="IPR039426">
    <property type="entry name" value="TonB-dep_rcpt-like"/>
</dbReference>
<keyword evidence="13 14" id="KW-0998">Cell outer membrane</keyword>
<keyword evidence="11 14" id="KW-0472">Membrane</keyword>
<dbReference type="PROSITE" id="PS52016">
    <property type="entry name" value="TONB_DEPENDENT_REC_3"/>
    <property type="match status" value="1"/>
</dbReference>
<dbReference type="Pfam" id="PF07715">
    <property type="entry name" value="Plug"/>
    <property type="match status" value="1"/>
</dbReference>
<feature type="short sequence motif" description="TonB C-terminal box" evidence="15">
    <location>
        <begin position="776"/>
        <end position="793"/>
    </location>
</feature>
<gene>
    <name evidence="19" type="ORF">IXC47_14455</name>
</gene>
<dbReference type="CDD" id="cd01347">
    <property type="entry name" value="ligand_gated_channel"/>
    <property type="match status" value="1"/>
</dbReference>
<evidence type="ECO:0000256" key="13">
    <source>
        <dbReference type="ARBA" id="ARBA00023237"/>
    </source>
</evidence>
<keyword evidence="3 14" id="KW-0813">Transport</keyword>
<evidence type="ECO:0000256" key="15">
    <source>
        <dbReference type="PROSITE-ProRule" id="PRU10144"/>
    </source>
</evidence>
<evidence type="ECO:0000313" key="19">
    <source>
        <dbReference type="EMBL" id="MBF8178887.1"/>
    </source>
</evidence>
<evidence type="ECO:0000256" key="12">
    <source>
        <dbReference type="ARBA" id="ARBA00023170"/>
    </source>
</evidence>
<comment type="subcellular location">
    <subcellularLocation>
        <location evidence="1 14">Cell outer membrane</location>
        <topology evidence="1 14">Multi-pass membrane protein</topology>
    </subcellularLocation>
</comment>
<dbReference type="InterPro" id="IPR037066">
    <property type="entry name" value="Plug_dom_sf"/>
</dbReference>
<evidence type="ECO:0000256" key="7">
    <source>
        <dbReference type="ARBA" id="ARBA00022729"/>
    </source>
</evidence>
<dbReference type="InterPro" id="IPR011662">
    <property type="entry name" value="Secretin/TonB_short_N"/>
</dbReference>
<keyword evidence="7 17" id="KW-0732">Signal</keyword>
<evidence type="ECO:0000256" key="16">
    <source>
        <dbReference type="RuleBase" id="RU003357"/>
    </source>
</evidence>
<organism evidence="19 20">
    <name type="scientific">Herminiimonas contaminans</name>
    <dbReference type="NCBI Taxonomy" id="1111140"/>
    <lineage>
        <taxon>Bacteria</taxon>
        <taxon>Pseudomonadati</taxon>
        <taxon>Pseudomonadota</taxon>
        <taxon>Betaproteobacteria</taxon>
        <taxon>Burkholderiales</taxon>
        <taxon>Oxalobacteraceae</taxon>
        <taxon>Herminiimonas</taxon>
    </lineage>
</organism>
<evidence type="ECO:0000256" key="10">
    <source>
        <dbReference type="ARBA" id="ARBA00023077"/>
    </source>
</evidence>